<gene>
    <name evidence="1" type="ORF">GAK29_00108</name>
</gene>
<evidence type="ECO:0000313" key="1">
    <source>
        <dbReference type="EMBL" id="KAF1028228.1"/>
    </source>
</evidence>
<name>A0A833PFA2_ACIBZ</name>
<organism evidence="1 2">
    <name type="scientific">Acinetobacter bereziniae</name>
    <name type="common">Acinetobacter genomosp. 10</name>
    <dbReference type="NCBI Taxonomy" id="106648"/>
    <lineage>
        <taxon>Bacteria</taxon>
        <taxon>Pseudomonadati</taxon>
        <taxon>Pseudomonadota</taxon>
        <taxon>Gammaproteobacteria</taxon>
        <taxon>Moraxellales</taxon>
        <taxon>Moraxellaceae</taxon>
        <taxon>Acinetobacter</taxon>
    </lineage>
</organism>
<sequence length="159" mass="18049">MKRYITLIAGILANTHIYAESYVFGGKAQFMGVLLNQSCSIFIESSAYASIKASQPPIQIHFSTCSVDYYNNLLISLSEPNQLKKEMFTTTAQAKNDFDKEINVQSTEQILQGKKFIQHIDLPKNYDDDSRKSVGVYLNQSFENSTIQTPHFLISIFYP</sequence>
<accession>A0A833PFA2</accession>
<protein>
    <submittedName>
        <fullName evidence="1">Uncharacterized protein</fullName>
    </submittedName>
</protein>
<dbReference type="Proteomes" id="UP000490535">
    <property type="component" value="Unassembled WGS sequence"/>
</dbReference>
<proteinExistence type="predicted"/>
<dbReference type="EMBL" id="WNDP01000002">
    <property type="protein sequence ID" value="KAF1028228.1"/>
    <property type="molecule type" value="Genomic_DNA"/>
</dbReference>
<comment type="caution">
    <text evidence="1">The sequence shown here is derived from an EMBL/GenBank/DDBJ whole genome shotgun (WGS) entry which is preliminary data.</text>
</comment>
<dbReference type="AlphaFoldDB" id="A0A833PFA2"/>
<reference evidence="2" key="1">
    <citation type="journal article" date="2020" name="MBio">
        <title>Horizontal gene transfer to a defensive symbiont with a reduced genome amongst a multipartite beetle microbiome.</title>
        <authorList>
            <person name="Waterworth S.C."/>
            <person name="Florez L.V."/>
            <person name="Rees E.R."/>
            <person name="Hertweck C."/>
            <person name="Kaltenpoth M."/>
            <person name="Kwan J.C."/>
        </authorList>
    </citation>
    <scope>NUCLEOTIDE SEQUENCE [LARGE SCALE GENOMIC DNA]</scope>
</reference>
<evidence type="ECO:0000313" key="2">
    <source>
        <dbReference type="Proteomes" id="UP000490535"/>
    </source>
</evidence>